<organism evidence="4 5">
    <name type="scientific">Candidatus Methylomirabilis lanthanidiphila</name>
    <dbReference type="NCBI Taxonomy" id="2211376"/>
    <lineage>
        <taxon>Bacteria</taxon>
        <taxon>Candidatus Methylomirabilota</taxon>
        <taxon>Candidatus Methylomirabilia</taxon>
        <taxon>Candidatus Methylomirabilales</taxon>
        <taxon>Candidatus Methylomirabilaceae</taxon>
        <taxon>Candidatus Methylomirabilis</taxon>
    </lineage>
</organism>
<evidence type="ECO:0000259" key="3">
    <source>
        <dbReference type="SMART" id="SM00278"/>
    </source>
</evidence>
<dbReference type="InterPro" id="IPR010994">
    <property type="entry name" value="RuvA_2-like"/>
</dbReference>
<feature type="domain" description="Helix-hairpin-helix DNA-binding motif class 1" evidence="3">
    <location>
        <begin position="111"/>
        <end position="130"/>
    </location>
</feature>
<proteinExistence type="predicted"/>
<keyword evidence="2" id="KW-0812">Transmembrane</keyword>
<dbReference type="SUPFAM" id="SSF47781">
    <property type="entry name" value="RuvA domain 2-like"/>
    <property type="match status" value="1"/>
</dbReference>
<gene>
    <name evidence="4" type="primary">comEA</name>
    <name evidence="4" type="ORF">MELA_00222</name>
</gene>
<dbReference type="Pfam" id="PF12836">
    <property type="entry name" value="HHH_3"/>
    <property type="match status" value="1"/>
</dbReference>
<dbReference type="GO" id="GO:0015628">
    <property type="term" value="P:protein secretion by the type II secretion system"/>
    <property type="evidence" value="ECO:0007669"/>
    <property type="project" value="TreeGrafter"/>
</dbReference>
<dbReference type="SMART" id="SM00278">
    <property type="entry name" value="HhH1"/>
    <property type="match status" value="2"/>
</dbReference>
<dbReference type="InterPro" id="IPR051675">
    <property type="entry name" value="Endo/Exo/Phosphatase_dom_1"/>
</dbReference>
<dbReference type="GO" id="GO:0003677">
    <property type="term" value="F:DNA binding"/>
    <property type="evidence" value="ECO:0007669"/>
    <property type="project" value="InterPro"/>
</dbReference>
<evidence type="ECO:0000256" key="1">
    <source>
        <dbReference type="SAM" id="MobiDB-lite"/>
    </source>
</evidence>
<dbReference type="PANTHER" id="PTHR21180:SF32">
    <property type="entry name" value="ENDONUCLEASE_EXONUCLEASE_PHOSPHATASE FAMILY DOMAIN-CONTAINING PROTEIN 1"/>
    <property type="match status" value="1"/>
</dbReference>
<dbReference type="InterPro" id="IPR003583">
    <property type="entry name" value="Hlx-hairpin-Hlx_DNA-bd_motif"/>
</dbReference>
<reference evidence="4 5" key="1">
    <citation type="submission" date="2019-07" db="EMBL/GenBank/DDBJ databases">
        <authorList>
            <person name="Cremers G."/>
        </authorList>
    </citation>
    <scope>NUCLEOTIDE SEQUENCE [LARGE SCALE GENOMIC DNA]</scope>
</reference>
<protein>
    <submittedName>
        <fullName evidence="4">ComE operon protein 1</fullName>
    </submittedName>
</protein>
<evidence type="ECO:0000256" key="2">
    <source>
        <dbReference type="SAM" id="Phobius"/>
    </source>
</evidence>
<accession>A0A564ZF24</accession>
<feature type="transmembrane region" description="Helical" evidence="2">
    <location>
        <begin position="12"/>
        <end position="30"/>
    </location>
</feature>
<evidence type="ECO:0000313" key="5">
    <source>
        <dbReference type="Proteomes" id="UP000334340"/>
    </source>
</evidence>
<keyword evidence="5" id="KW-1185">Reference proteome</keyword>
<evidence type="ECO:0000313" key="4">
    <source>
        <dbReference type="EMBL" id="VUZ83864.1"/>
    </source>
</evidence>
<keyword evidence="2" id="KW-0472">Membrane</keyword>
<dbReference type="AlphaFoldDB" id="A0A564ZF24"/>
<dbReference type="EMBL" id="CABIKM010000003">
    <property type="protein sequence ID" value="VUZ83864.1"/>
    <property type="molecule type" value="Genomic_DNA"/>
</dbReference>
<dbReference type="GO" id="GO:0006281">
    <property type="term" value="P:DNA repair"/>
    <property type="evidence" value="ECO:0007669"/>
    <property type="project" value="InterPro"/>
</dbReference>
<feature type="region of interest" description="Disordered" evidence="1">
    <location>
        <begin position="48"/>
        <end position="68"/>
    </location>
</feature>
<dbReference type="PANTHER" id="PTHR21180">
    <property type="entry name" value="ENDONUCLEASE/EXONUCLEASE/PHOSPHATASE FAMILY DOMAIN-CONTAINING PROTEIN 1"/>
    <property type="match status" value="1"/>
</dbReference>
<dbReference type="Gene3D" id="1.10.150.320">
    <property type="entry name" value="Photosystem II 12 kDa extrinsic protein"/>
    <property type="match status" value="1"/>
</dbReference>
<sequence>MREAYTRREAIAAGLLGVAIAAFVWGPVILRPFSPSRAVDLGTLRLPEDRAGAQPRPSAPRVKTAKATPGSRIDINHADAAALQTLPGIGPTLAQRIIAYRKANGSFDDARGLLDVNGIGSKRFDKVERWVEAR</sequence>
<name>A0A564ZF24_9BACT</name>
<dbReference type="GO" id="GO:0015627">
    <property type="term" value="C:type II protein secretion system complex"/>
    <property type="evidence" value="ECO:0007669"/>
    <property type="project" value="TreeGrafter"/>
</dbReference>
<keyword evidence="2" id="KW-1133">Transmembrane helix</keyword>
<feature type="domain" description="Helix-hairpin-helix DNA-binding motif class 1" evidence="3">
    <location>
        <begin position="81"/>
        <end position="100"/>
    </location>
</feature>
<dbReference type="Proteomes" id="UP000334340">
    <property type="component" value="Unassembled WGS sequence"/>
</dbReference>